<name>W9R581_9ROSA</name>
<evidence type="ECO:0000256" key="2">
    <source>
        <dbReference type="PROSITE-ProRule" id="PRU00708"/>
    </source>
</evidence>
<dbReference type="GO" id="GO:0009451">
    <property type="term" value="P:RNA modification"/>
    <property type="evidence" value="ECO:0007669"/>
    <property type="project" value="InterPro"/>
</dbReference>
<dbReference type="AlphaFoldDB" id="W9R581"/>
<evidence type="ECO:0000313" key="4">
    <source>
        <dbReference type="Proteomes" id="UP000030645"/>
    </source>
</evidence>
<dbReference type="eggNOG" id="KOG4197">
    <property type="taxonomic scope" value="Eukaryota"/>
</dbReference>
<dbReference type="GO" id="GO:0003723">
    <property type="term" value="F:RNA binding"/>
    <property type="evidence" value="ECO:0007669"/>
    <property type="project" value="InterPro"/>
</dbReference>
<keyword evidence="1" id="KW-0677">Repeat</keyword>
<evidence type="ECO:0008006" key="5">
    <source>
        <dbReference type="Google" id="ProtNLM"/>
    </source>
</evidence>
<dbReference type="Proteomes" id="UP000030645">
    <property type="component" value="Unassembled WGS sequence"/>
</dbReference>
<dbReference type="InterPro" id="IPR002885">
    <property type="entry name" value="PPR_rpt"/>
</dbReference>
<reference evidence="4" key="1">
    <citation type="submission" date="2013-01" db="EMBL/GenBank/DDBJ databases">
        <title>Draft Genome Sequence of a Mulberry Tree, Morus notabilis C.K. Schneid.</title>
        <authorList>
            <person name="He N."/>
            <person name="Zhao S."/>
        </authorList>
    </citation>
    <scope>NUCLEOTIDE SEQUENCE</scope>
</reference>
<dbReference type="Pfam" id="PF01535">
    <property type="entry name" value="PPR"/>
    <property type="match status" value="3"/>
</dbReference>
<dbReference type="PROSITE" id="PS51375">
    <property type="entry name" value="PPR"/>
    <property type="match status" value="1"/>
</dbReference>
<protein>
    <recommendedName>
        <fullName evidence="5">Pentatricopeptide repeat-containing protein</fullName>
    </recommendedName>
</protein>
<evidence type="ECO:0000313" key="3">
    <source>
        <dbReference type="EMBL" id="EXB70628.1"/>
    </source>
</evidence>
<dbReference type="NCBIfam" id="TIGR00756">
    <property type="entry name" value="PPR"/>
    <property type="match status" value="1"/>
</dbReference>
<dbReference type="EMBL" id="KE344611">
    <property type="protein sequence ID" value="EXB70628.1"/>
    <property type="molecule type" value="Genomic_DNA"/>
</dbReference>
<dbReference type="FunFam" id="1.25.40.10:FF:000285">
    <property type="entry name" value="Pentatricopeptide repeat-containing protein, chloroplastic"/>
    <property type="match status" value="1"/>
</dbReference>
<dbReference type="KEGG" id="mnt:21406567"/>
<dbReference type="PANTHER" id="PTHR47926">
    <property type="entry name" value="PENTATRICOPEPTIDE REPEAT-CONTAINING PROTEIN"/>
    <property type="match status" value="1"/>
</dbReference>
<evidence type="ECO:0000256" key="1">
    <source>
        <dbReference type="ARBA" id="ARBA00022737"/>
    </source>
</evidence>
<keyword evidence="4" id="KW-1185">Reference proteome</keyword>
<dbReference type="InterPro" id="IPR046960">
    <property type="entry name" value="PPR_At4g14850-like_plant"/>
</dbReference>
<accession>W9R581</accession>
<feature type="repeat" description="PPR" evidence="2">
    <location>
        <begin position="394"/>
        <end position="428"/>
    </location>
</feature>
<dbReference type="InterPro" id="IPR011990">
    <property type="entry name" value="TPR-like_helical_dom_sf"/>
</dbReference>
<proteinExistence type="predicted"/>
<dbReference type="STRING" id="981085.W9R581"/>
<sequence>MEIAAAALPGAGVSLAHSHSNSTFSAADHDTGSSPTTSKATFQVSLPLRGPNKPHSVINHEKLGTIAPQVRPNSCHTVEANCSSQILVEKKMRKKNALIAPPACSTSDVLRLMDALCLPISPDMYISFMKECTISADFCGAEDLHNHISRNSLQHLALPLLNRLLFMNVSCGRLDLACDLFYRMPFKDFKSWATMIVANVNNSDYEEATSLFLKMLHHINMLEFPSWIIVCLLKTCVCTRNMELGKQVHACALKLGHANSLYLASCLINFYGKYGCLESANLVFNQLPRHDTLTWMTRLINNSKEELFFEVLRDFNEVGKAGIKKNVLMFSSVLKACGRIHDRRKSGQQVHANAIKLGFESDLYVQCGLIDMYGRSGLLRDAQRVFEKSSDRRNNACWNAMLGGYIRNELYVEAIKFVYQMKAVGLQLQQSMLDELRIACGSDSLRKLLPTEG</sequence>
<dbReference type="Gene3D" id="1.25.40.10">
    <property type="entry name" value="Tetratricopeptide repeat domain"/>
    <property type="match status" value="2"/>
</dbReference>
<gene>
    <name evidence="3" type="ORF">L484_023813</name>
</gene>
<dbReference type="OrthoDB" id="1893323at2759"/>
<organism evidence="3 4">
    <name type="scientific">Morus notabilis</name>
    <dbReference type="NCBI Taxonomy" id="981085"/>
    <lineage>
        <taxon>Eukaryota</taxon>
        <taxon>Viridiplantae</taxon>
        <taxon>Streptophyta</taxon>
        <taxon>Embryophyta</taxon>
        <taxon>Tracheophyta</taxon>
        <taxon>Spermatophyta</taxon>
        <taxon>Magnoliopsida</taxon>
        <taxon>eudicotyledons</taxon>
        <taxon>Gunneridae</taxon>
        <taxon>Pentapetalae</taxon>
        <taxon>rosids</taxon>
        <taxon>fabids</taxon>
        <taxon>Rosales</taxon>
        <taxon>Moraceae</taxon>
        <taxon>Moreae</taxon>
        <taxon>Morus</taxon>
    </lineage>
</organism>
<dbReference type="PANTHER" id="PTHR47926:SF361">
    <property type="entry name" value="PENTACOTRIPEPTIDE-REPEAT REGION OF PRORP DOMAIN-CONTAINING PROTEIN"/>
    <property type="match status" value="1"/>
</dbReference>